<dbReference type="PANTHER" id="PTHR42800:SF1">
    <property type="entry name" value="EXOINULINASE INUD (AFU_ORTHOLOGUE AFUA_5G00480)"/>
    <property type="match status" value="1"/>
</dbReference>
<dbReference type="InterPro" id="IPR001362">
    <property type="entry name" value="Glyco_hydro_32"/>
</dbReference>
<dbReference type="Proteomes" id="UP001610335">
    <property type="component" value="Unassembled WGS sequence"/>
</dbReference>
<evidence type="ECO:0000256" key="3">
    <source>
        <dbReference type="ARBA" id="ARBA00022801"/>
    </source>
</evidence>
<comment type="caution">
    <text evidence="8">The sequence shown here is derived from an EMBL/GenBank/DDBJ whole genome shotgun (WGS) entry which is preliminary data.</text>
</comment>
<name>A0ABR4IHK6_9EURO</name>
<evidence type="ECO:0000256" key="5">
    <source>
        <dbReference type="RuleBase" id="RU362110"/>
    </source>
</evidence>
<dbReference type="Pfam" id="PF08244">
    <property type="entry name" value="Glyco_hydro_32C"/>
    <property type="match status" value="1"/>
</dbReference>
<evidence type="ECO:0000259" key="7">
    <source>
        <dbReference type="Pfam" id="PF08244"/>
    </source>
</evidence>
<feature type="domain" description="Glycosyl hydrolase family 32 N-terminal" evidence="6">
    <location>
        <begin position="13"/>
        <end position="328"/>
    </location>
</feature>
<comment type="similarity">
    <text evidence="1 5">Belongs to the glycosyl hydrolase 32 family.</text>
</comment>
<protein>
    <submittedName>
        <fullName evidence="8">Glycosyl hydrolase</fullName>
    </submittedName>
</protein>
<keyword evidence="4 5" id="KW-0326">Glycosidase</keyword>
<dbReference type="Gene3D" id="2.115.10.20">
    <property type="entry name" value="Glycosyl hydrolase domain, family 43"/>
    <property type="match status" value="1"/>
</dbReference>
<dbReference type="Gene3D" id="2.60.120.560">
    <property type="entry name" value="Exo-inulinase, domain 1"/>
    <property type="match status" value="1"/>
</dbReference>
<dbReference type="EMBL" id="JBFXLS010000026">
    <property type="protein sequence ID" value="KAL2827231.1"/>
    <property type="molecule type" value="Genomic_DNA"/>
</dbReference>
<dbReference type="InterPro" id="IPR013189">
    <property type="entry name" value="Glyco_hydro_32_C"/>
</dbReference>
<dbReference type="GO" id="GO:0016787">
    <property type="term" value="F:hydrolase activity"/>
    <property type="evidence" value="ECO:0007669"/>
    <property type="project" value="UniProtKB-KW"/>
</dbReference>
<dbReference type="PANTHER" id="PTHR42800">
    <property type="entry name" value="EXOINULINASE INUD (AFU_ORTHOLOGUE AFUA_5G00480)"/>
    <property type="match status" value="1"/>
</dbReference>
<dbReference type="Pfam" id="PF00251">
    <property type="entry name" value="Glyco_hydro_32N"/>
    <property type="match status" value="1"/>
</dbReference>
<dbReference type="InterPro" id="IPR013320">
    <property type="entry name" value="ConA-like_dom_sf"/>
</dbReference>
<evidence type="ECO:0000259" key="6">
    <source>
        <dbReference type="Pfam" id="PF00251"/>
    </source>
</evidence>
<sequence length="508" mass="55433">MSATAGDTRPSYHITPESNWLSDPQRPFFLGGEWHLYYLYNSDFDFTNPTGGGGTEWFHVTSQDMVSWVPQGVVIEKYQPRPDGVVLGDIETGSAVIDTENTAGFGENAVVAILTQMQDGIQQQSLFYSMDNGYSFTPYPGNPIMPNPDAAAKLAFRDPKVIWDATSNQWVMALSEATKITFYTSTNLTTWSYESTFSPLDSGIDLGTLECPDLYQLDVDGDTTKRTWVLATSANGYLYNRATGTAYWTGAWDGSTFSASDINPQWMDDGSDFYATVTWTDSRFTEDEMYAARYAIGWTNNWDYAKELPYYGGWAGQLSLVREIRLKTIDGVVTMVGEPISPYTNVFNTSSSANGTTITTDSTTASLPEMAGGAYVIHAVVSKNDDDDGDEVRIRIKGDGTYGTTLGYNFITSQAFFRRDNDGVAADSMATAPNEAYDAARAGSVPLPANTVTLSVYVDWNSAEAFVNDGGRTLSGLIYPNLGAETIEMVSGSGQLSLDSFTYAGISV</sequence>
<proteinExistence type="inferred from homology"/>
<dbReference type="CDD" id="cd18622">
    <property type="entry name" value="GH32_Inu-like"/>
    <property type="match status" value="1"/>
</dbReference>
<evidence type="ECO:0000313" key="9">
    <source>
        <dbReference type="Proteomes" id="UP001610335"/>
    </source>
</evidence>
<reference evidence="8 9" key="1">
    <citation type="submission" date="2024-07" db="EMBL/GenBank/DDBJ databases">
        <title>Section-level genome sequencing and comparative genomics of Aspergillus sections Usti and Cavernicolus.</title>
        <authorList>
            <consortium name="Lawrence Berkeley National Laboratory"/>
            <person name="Nybo J.L."/>
            <person name="Vesth T.C."/>
            <person name="Theobald S."/>
            <person name="Frisvad J.C."/>
            <person name="Larsen T.O."/>
            <person name="Kjaerboelling I."/>
            <person name="Rothschild-Mancinelli K."/>
            <person name="Lyhne E.K."/>
            <person name="Kogle M.E."/>
            <person name="Barry K."/>
            <person name="Clum A."/>
            <person name="Na H."/>
            <person name="Ledsgaard L."/>
            <person name="Lin J."/>
            <person name="Lipzen A."/>
            <person name="Kuo A."/>
            <person name="Riley R."/>
            <person name="Mondo S."/>
            <person name="LaButti K."/>
            <person name="Haridas S."/>
            <person name="Pangalinan J."/>
            <person name="Salamov A.A."/>
            <person name="Simmons B.A."/>
            <person name="Magnuson J.K."/>
            <person name="Chen J."/>
            <person name="Drula E."/>
            <person name="Henrissat B."/>
            <person name="Wiebenga A."/>
            <person name="Lubbers R.J."/>
            <person name="Gomes A.C."/>
            <person name="Makela M.R."/>
            <person name="Stajich J."/>
            <person name="Grigoriev I.V."/>
            <person name="Mortensen U.H."/>
            <person name="De vries R.P."/>
            <person name="Baker S.E."/>
            <person name="Andersen M.R."/>
        </authorList>
    </citation>
    <scope>NUCLEOTIDE SEQUENCE [LARGE SCALE GENOMIC DNA]</scope>
    <source>
        <strain evidence="8 9">CBS 600.67</strain>
    </source>
</reference>
<evidence type="ECO:0000256" key="1">
    <source>
        <dbReference type="ARBA" id="ARBA00009902"/>
    </source>
</evidence>
<evidence type="ECO:0000313" key="8">
    <source>
        <dbReference type="EMBL" id="KAL2827231.1"/>
    </source>
</evidence>
<dbReference type="InterPro" id="IPR013148">
    <property type="entry name" value="Glyco_hydro_32_N"/>
</dbReference>
<keyword evidence="9" id="KW-1185">Reference proteome</keyword>
<evidence type="ECO:0000256" key="4">
    <source>
        <dbReference type="ARBA" id="ARBA00023295"/>
    </source>
</evidence>
<gene>
    <name evidence="8" type="ORF">BDW59DRAFT_171514</name>
</gene>
<dbReference type="SUPFAM" id="SSF49899">
    <property type="entry name" value="Concanavalin A-like lectins/glucanases"/>
    <property type="match status" value="1"/>
</dbReference>
<keyword evidence="2" id="KW-0732">Signal</keyword>
<dbReference type="SMART" id="SM00640">
    <property type="entry name" value="Glyco_32"/>
    <property type="match status" value="1"/>
</dbReference>
<keyword evidence="3 5" id="KW-0378">Hydrolase</keyword>
<dbReference type="InterPro" id="IPR023296">
    <property type="entry name" value="Glyco_hydro_beta-prop_sf"/>
</dbReference>
<dbReference type="SUPFAM" id="SSF75005">
    <property type="entry name" value="Arabinanase/levansucrase/invertase"/>
    <property type="match status" value="1"/>
</dbReference>
<feature type="domain" description="Glycosyl hydrolase family 32 C-terminal" evidence="7">
    <location>
        <begin position="351"/>
        <end position="502"/>
    </location>
</feature>
<evidence type="ECO:0000256" key="2">
    <source>
        <dbReference type="ARBA" id="ARBA00022729"/>
    </source>
</evidence>
<accession>A0ABR4IHK6</accession>
<organism evidence="8 9">
    <name type="scientific">Aspergillus cavernicola</name>
    <dbReference type="NCBI Taxonomy" id="176166"/>
    <lineage>
        <taxon>Eukaryota</taxon>
        <taxon>Fungi</taxon>
        <taxon>Dikarya</taxon>
        <taxon>Ascomycota</taxon>
        <taxon>Pezizomycotina</taxon>
        <taxon>Eurotiomycetes</taxon>
        <taxon>Eurotiomycetidae</taxon>
        <taxon>Eurotiales</taxon>
        <taxon>Aspergillaceae</taxon>
        <taxon>Aspergillus</taxon>
        <taxon>Aspergillus subgen. Nidulantes</taxon>
    </lineage>
</organism>